<dbReference type="Proteomes" id="UP001054945">
    <property type="component" value="Unassembled WGS sequence"/>
</dbReference>
<keyword evidence="3" id="KW-1185">Reference proteome</keyword>
<evidence type="ECO:0000313" key="3">
    <source>
        <dbReference type="Proteomes" id="UP001054945"/>
    </source>
</evidence>
<reference evidence="2 3" key="1">
    <citation type="submission" date="2021-06" db="EMBL/GenBank/DDBJ databases">
        <title>Caerostris extrusa draft genome.</title>
        <authorList>
            <person name="Kono N."/>
            <person name="Arakawa K."/>
        </authorList>
    </citation>
    <scope>NUCLEOTIDE SEQUENCE [LARGE SCALE GENOMIC DNA]</scope>
</reference>
<name>A0AAV4Q9Y4_CAEEX</name>
<dbReference type="EMBL" id="BPLR01005685">
    <property type="protein sequence ID" value="GIY04203.1"/>
    <property type="molecule type" value="Genomic_DNA"/>
</dbReference>
<comment type="caution">
    <text evidence="2">The sequence shown here is derived from an EMBL/GenBank/DDBJ whole genome shotgun (WGS) entry which is preliminary data.</text>
</comment>
<protein>
    <submittedName>
        <fullName evidence="2">Uncharacterized protein</fullName>
    </submittedName>
</protein>
<feature type="region of interest" description="Disordered" evidence="1">
    <location>
        <begin position="180"/>
        <end position="207"/>
    </location>
</feature>
<dbReference type="AlphaFoldDB" id="A0AAV4Q9Y4"/>
<proteinExistence type="predicted"/>
<organism evidence="2 3">
    <name type="scientific">Caerostris extrusa</name>
    <name type="common">Bark spider</name>
    <name type="synonym">Caerostris bankana</name>
    <dbReference type="NCBI Taxonomy" id="172846"/>
    <lineage>
        <taxon>Eukaryota</taxon>
        <taxon>Metazoa</taxon>
        <taxon>Ecdysozoa</taxon>
        <taxon>Arthropoda</taxon>
        <taxon>Chelicerata</taxon>
        <taxon>Arachnida</taxon>
        <taxon>Araneae</taxon>
        <taxon>Araneomorphae</taxon>
        <taxon>Entelegynae</taxon>
        <taxon>Araneoidea</taxon>
        <taxon>Araneidae</taxon>
        <taxon>Caerostris</taxon>
    </lineage>
</organism>
<feature type="compositionally biased region" description="Basic and acidic residues" evidence="1">
    <location>
        <begin position="180"/>
        <end position="200"/>
    </location>
</feature>
<evidence type="ECO:0000256" key="1">
    <source>
        <dbReference type="SAM" id="MobiDB-lite"/>
    </source>
</evidence>
<evidence type="ECO:0000313" key="2">
    <source>
        <dbReference type="EMBL" id="GIY04203.1"/>
    </source>
</evidence>
<accession>A0AAV4Q9Y4</accession>
<gene>
    <name evidence="2" type="ORF">CEXT_197891</name>
</gene>
<sequence>MPPFGTIVDFTKEALHYIVFLAKDELSLPVIEAKPTVCHILSAAIIQFTHCHKSLLFDLAKEVSALITKNPDEFYAFGYSLKDRLKVAKEDCISSSKAKREFFNENELYFDLTGIFSFICCLAHLQLSAGKKHYMLKSYLMIAVLFSKQLEEFESKGGWKGFHKFCCKYVNQRIKIKKDSTEMPSRSKDNAGKPLIDHSSESNVKTPTTVPEKLDALFTKSSACSQQPNDTTLKINVENLTVRTSCERSPLSNLSDADVSECARLLVKAILQPLDTSLLVILQFLRTSVLTISQNFHSFIKRISESLVSKGIELLQIFNLEFQNILRIINSNLIKWFATLSKSLLVVFQPLNASLSTRSKPFGETMAENLLSLESSLDNIFQFLFSSFSVLIKYLNDQFNRNLNPIVFRFQRFSFVMIYYREKILDLLRIYYWIESTLNLNISRLRPLCVSLIPQSC</sequence>